<organism evidence="8 9">
    <name type="scientific">Desulfoglaeba alkanexedens ALDC</name>
    <dbReference type="NCBI Taxonomy" id="980445"/>
    <lineage>
        <taxon>Bacteria</taxon>
        <taxon>Pseudomonadati</taxon>
        <taxon>Thermodesulfobacteriota</taxon>
        <taxon>Syntrophobacteria</taxon>
        <taxon>Syntrophobacterales</taxon>
        <taxon>Syntrophobacteraceae</taxon>
        <taxon>Desulfoglaeba</taxon>
    </lineage>
</organism>
<dbReference type="InterPro" id="IPR032432">
    <property type="entry name" value="Radical_SAM_C"/>
</dbReference>
<protein>
    <submittedName>
        <fullName evidence="8">Radical SAM protein</fullName>
    </submittedName>
</protein>
<reference evidence="8 9" key="2">
    <citation type="submission" date="2019-05" db="EMBL/GenBank/DDBJ databases">
        <authorList>
            <person name="Suflita J.M."/>
            <person name="Marks C.R."/>
        </authorList>
    </citation>
    <scope>NUCLEOTIDE SEQUENCE [LARGE SCALE GENOMIC DNA]</scope>
    <source>
        <strain evidence="8 9">ALDC</strain>
    </source>
</reference>
<dbReference type="PROSITE" id="PS51918">
    <property type="entry name" value="RADICAL_SAM"/>
    <property type="match status" value="1"/>
</dbReference>
<keyword evidence="5" id="KW-0408">Iron</keyword>
<dbReference type="GO" id="GO:0005737">
    <property type="term" value="C:cytoplasm"/>
    <property type="evidence" value="ECO:0007669"/>
    <property type="project" value="TreeGrafter"/>
</dbReference>
<dbReference type="SUPFAM" id="SSF102114">
    <property type="entry name" value="Radical SAM enzymes"/>
    <property type="match status" value="1"/>
</dbReference>
<dbReference type="Pfam" id="PF04055">
    <property type="entry name" value="Radical_SAM"/>
    <property type="match status" value="1"/>
</dbReference>
<dbReference type="InterPro" id="IPR058240">
    <property type="entry name" value="rSAM_sf"/>
</dbReference>
<evidence type="ECO:0000313" key="8">
    <source>
        <dbReference type="EMBL" id="QCQ21404.1"/>
    </source>
</evidence>
<evidence type="ECO:0000256" key="2">
    <source>
        <dbReference type="ARBA" id="ARBA00022485"/>
    </source>
</evidence>
<evidence type="ECO:0000313" key="9">
    <source>
        <dbReference type="Proteomes" id="UP000298602"/>
    </source>
</evidence>
<keyword evidence="9" id="KW-1185">Reference proteome</keyword>
<dbReference type="InterPro" id="IPR006638">
    <property type="entry name" value="Elp3/MiaA/NifB-like_rSAM"/>
</dbReference>
<dbReference type="Gene3D" id="3.80.30.20">
    <property type="entry name" value="tm_1862 like domain"/>
    <property type="match status" value="1"/>
</dbReference>
<evidence type="ECO:0000256" key="1">
    <source>
        <dbReference type="ARBA" id="ARBA00001966"/>
    </source>
</evidence>
<evidence type="ECO:0000256" key="6">
    <source>
        <dbReference type="ARBA" id="ARBA00023014"/>
    </source>
</evidence>
<dbReference type="RefSeq" id="WP_137423375.1">
    <property type="nucleotide sequence ID" value="NZ_CP040098.1"/>
</dbReference>
<accession>A0A4P8L168</accession>
<dbReference type="CDD" id="cd01335">
    <property type="entry name" value="Radical_SAM"/>
    <property type="match status" value="1"/>
</dbReference>
<dbReference type="KEGG" id="dax:FDQ92_03940"/>
<dbReference type="AlphaFoldDB" id="A0A4P8L168"/>
<feature type="domain" description="Radical SAM core" evidence="7">
    <location>
        <begin position="4"/>
        <end position="242"/>
    </location>
</feature>
<dbReference type="GO" id="GO:0051539">
    <property type="term" value="F:4 iron, 4 sulfur cluster binding"/>
    <property type="evidence" value="ECO:0007669"/>
    <property type="project" value="UniProtKB-KW"/>
</dbReference>
<proteinExistence type="predicted"/>
<dbReference type="InterPro" id="IPR023404">
    <property type="entry name" value="rSAM_horseshoe"/>
</dbReference>
<dbReference type="SFLD" id="SFLDS00029">
    <property type="entry name" value="Radical_SAM"/>
    <property type="match status" value="1"/>
</dbReference>
<reference evidence="8 9" key="1">
    <citation type="submission" date="2019-05" db="EMBL/GenBank/DDBJ databases">
        <title>The Complete Genome Sequence of the n-alkane-degrading Desulfoglaeba alkanexedens ALDC reveals multiple alkylsuccinate synthase gene clusters.</title>
        <authorList>
            <person name="Callaghan A.V."/>
            <person name="Davidova I.A."/>
            <person name="Duncan K.E."/>
            <person name="Morris B."/>
            <person name="McInerney M.J."/>
        </authorList>
    </citation>
    <scope>NUCLEOTIDE SEQUENCE [LARGE SCALE GENOMIC DNA]</scope>
    <source>
        <strain evidence="8 9">ALDC</strain>
    </source>
</reference>
<dbReference type="PANTHER" id="PTHR11135">
    <property type="entry name" value="HISTONE ACETYLTRANSFERASE-RELATED"/>
    <property type="match status" value="1"/>
</dbReference>
<keyword evidence="6" id="KW-0411">Iron-sulfur</keyword>
<name>A0A4P8L168_9BACT</name>
<dbReference type="EMBL" id="CP040098">
    <property type="protein sequence ID" value="QCQ21404.1"/>
    <property type="molecule type" value="Genomic_DNA"/>
</dbReference>
<keyword evidence="4" id="KW-0479">Metal-binding</keyword>
<dbReference type="Proteomes" id="UP000298602">
    <property type="component" value="Chromosome"/>
</dbReference>
<evidence type="ECO:0000259" key="7">
    <source>
        <dbReference type="PROSITE" id="PS51918"/>
    </source>
</evidence>
<dbReference type="GO" id="GO:0002926">
    <property type="term" value="P:tRNA wobble base 5-methoxycarbonylmethyl-2-thiouridinylation"/>
    <property type="evidence" value="ECO:0007669"/>
    <property type="project" value="TreeGrafter"/>
</dbReference>
<dbReference type="InterPro" id="IPR039661">
    <property type="entry name" value="ELP3"/>
</dbReference>
<evidence type="ECO:0000256" key="4">
    <source>
        <dbReference type="ARBA" id="ARBA00022723"/>
    </source>
</evidence>
<comment type="cofactor">
    <cofactor evidence="1">
        <name>[4Fe-4S] cluster</name>
        <dbReference type="ChEBI" id="CHEBI:49883"/>
    </cofactor>
</comment>
<dbReference type="SFLD" id="SFLDG01086">
    <property type="entry name" value="elongater_protein-like"/>
    <property type="match status" value="1"/>
</dbReference>
<dbReference type="OrthoDB" id="9815044at2"/>
<evidence type="ECO:0000256" key="5">
    <source>
        <dbReference type="ARBA" id="ARBA00023004"/>
    </source>
</evidence>
<dbReference type="SMART" id="SM00729">
    <property type="entry name" value="Elp3"/>
    <property type="match status" value="1"/>
</dbReference>
<evidence type="ECO:0000256" key="3">
    <source>
        <dbReference type="ARBA" id="ARBA00022691"/>
    </source>
</evidence>
<gene>
    <name evidence="8" type="ORF">FDQ92_03940</name>
</gene>
<keyword evidence="3" id="KW-0949">S-adenosyl-L-methionine</keyword>
<dbReference type="InterPro" id="IPR007197">
    <property type="entry name" value="rSAM"/>
</dbReference>
<dbReference type="GO" id="GO:0003824">
    <property type="term" value="F:catalytic activity"/>
    <property type="evidence" value="ECO:0007669"/>
    <property type="project" value="InterPro"/>
</dbReference>
<dbReference type="Pfam" id="PF16199">
    <property type="entry name" value="Radical_SAM_C"/>
    <property type="match status" value="1"/>
</dbReference>
<dbReference type="GO" id="GO:0046872">
    <property type="term" value="F:metal ion binding"/>
    <property type="evidence" value="ECO:0007669"/>
    <property type="project" value="UniProtKB-KW"/>
</dbReference>
<dbReference type="PANTHER" id="PTHR11135:SF0">
    <property type="entry name" value="ELONGATOR COMPLEX PROTEIN 3"/>
    <property type="match status" value="1"/>
</dbReference>
<sequence>MWDRQNRPRIYPAFLPHAGCPYRCVYCNQYAVTGGSGGREGSDLLRGRAAIEDRAERSRRSGIPGEIAFYGGTFTALPEALLDGLLEAAAAGVRDGVFTGIRFSTRPDAVSEDTVRRLQAFPIRTVELGAQSLSDAVLLASRRGYRAAAVEAAARRVRAAGWALGIQLMVGLPGETPSRFQGTISKAVALRPDFVRLYPALVLRDTGLARWFESGRYRPLSLDQAVERCAFAFDRFLKNGIRVARMGLHADPELDRPGTILAGPCHPAFGYLVRVRWWRNRVDAVMEGRAKTPAPPEGGDAVALPDGSAPIRSRNQRSAVLHVPSNLLSEALGPRRENVTYWTRKWGWDGLDVRPEASAAVEGRNGRLCVGDEEFHL</sequence>
<keyword evidence="2" id="KW-0004">4Fe-4S</keyword>
<dbReference type="SFLD" id="SFLDG01082">
    <property type="entry name" value="B12-binding_domain_containing"/>
    <property type="match status" value="1"/>
</dbReference>